<feature type="coiled-coil region" evidence="2">
    <location>
        <begin position="35"/>
        <end position="127"/>
    </location>
</feature>
<dbReference type="InterPro" id="IPR001357">
    <property type="entry name" value="BRCT_dom"/>
</dbReference>
<dbReference type="InterPro" id="IPR036420">
    <property type="entry name" value="BRCT_dom_sf"/>
</dbReference>
<dbReference type="InterPro" id="IPR002928">
    <property type="entry name" value="Myosin_tail"/>
</dbReference>
<dbReference type="PANTHER" id="PTHR45615">
    <property type="entry name" value="MYOSIN HEAVY CHAIN, NON-MUSCLE"/>
    <property type="match status" value="1"/>
</dbReference>
<dbReference type="Pfam" id="PF12738">
    <property type="entry name" value="PTCB-BRCT"/>
    <property type="match status" value="1"/>
</dbReference>
<dbReference type="RefSeq" id="XP_026679036.1">
    <property type="nucleotide sequence ID" value="XM_026823235.1"/>
</dbReference>
<dbReference type="Pfam" id="PF01576">
    <property type="entry name" value="Myosin_tail_1"/>
    <property type="match status" value="1"/>
</dbReference>
<feature type="domain" description="Myosin tail" evidence="5">
    <location>
        <begin position="1077"/>
        <end position="1323"/>
    </location>
</feature>
<feature type="domain" description="BRCT" evidence="6">
    <location>
        <begin position="1041"/>
        <end position="1069"/>
    </location>
</feature>
<reference evidence="8" key="1">
    <citation type="submission" date="2025-08" db="UniProtKB">
        <authorList>
            <consortium name="RefSeq"/>
        </authorList>
    </citation>
    <scope>IDENTIFICATION</scope>
</reference>
<dbReference type="Gene3D" id="1.10.287.2610">
    <property type="match status" value="1"/>
</dbReference>
<evidence type="ECO:0000313" key="8">
    <source>
        <dbReference type="RefSeq" id="XP_026679036.1"/>
    </source>
</evidence>
<feature type="coiled-coil region" evidence="2">
    <location>
        <begin position="1078"/>
        <end position="1323"/>
    </location>
</feature>
<dbReference type="STRING" id="121845.A0A3Q0IRX6"/>
<feature type="coiled-coil region" evidence="2">
    <location>
        <begin position="547"/>
        <end position="651"/>
    </location>
</feature>
<organism evidence="7 8">
    <name type="scientific">Diaphorina citri</name>
    <name type="common">Asian citrus psyllid</name>
    <dbReference type="NCBI Taxonomy" id="121845"/>
    <lineage>
        <taxon>Eukaryota</taxon>
        <taxon>Metazoa</taxon>
        <taxon>Ecdysozoa</taxon>
        <taxon>Arthropoda</taxon>
        <taxon>Hexapoda</taxon>
        <taxon>Insecta</taxon>
        <taxon>Pterygota</taxon>
        <taxon>Neoptera</taxon>
        <taxon>Paraneoptera</taxon>
        <taxon>Hemiptera</taxon>
        <taxon>Sternorrhyncha</taxon>
        <taxon>Psylloidea</taxon>
        <taxon>Psyllidae</taxon>
        <taxon>Diaphorininae</taxon>
        <taxon>Diaphorina</taxon>
    </lineage>
</organism>
<accession>A0A3Q0IRX6</accession>
<feature type="coiled-coil region" evidence="2">
    <location>
        <begin position="409"/>
        <end position="443"/>
    </location>
</feature>
<gene>
    <name evidence="8" type="primary">LOC103508718</name>
</gene>
<protein>
    <submittedName>
        <fullName evidence="8">Paramyosin, long form</fullName>
    </submittedName>
</protein>
<dbReference type="GO" id="GO:0016459">
    <property type="term" value="C:myosin complex"/>
    <property type="evidence" value="ECO:0007669"/>
    <property type="project" value="InterPro"/>
</dbReference>
<evidence type="ECO:0000259" key="5">
    <source>
        <dbReference type="Pfam" id="PF01576"/>
    </source>
</evidence>
<proteinExistence type="predicted"/>
<dbReference type="Gene3D" id="3.40.50.10190">
    <property type="entry name" value="BRCT domain"/>
    <property type="match status" value="1"/>
</dbReference>
<dbReference type="PANTHER" id="PTHR45615:SF40">
    <property type="entry name" value="MYOSIN HEAVY CHAIN, NON-MUSCLE"/>
    <property type="match status" value="1"/>
</dbReference>
<dbReference type="PaxDb" id="121845-A0A3Q0IRX6"/>
<dbReference type="SUPFAM" id="SSF52113">
    <property type="entry name" value="BRCT domain"/>
    <property type="match status" value="1"/>
</dbReference>
<name>A0A3Q0IRX6_DIACI</name>
<dbReference type="Proteomes" id="UP000079169">
    <property type="component" value="Unplaced"/>
</dbReference>
<feature type="coiled-coil region" evidence="2">
    <location>
        <begin position="163"/>
        <end position="362"/>
    </location>
</feature>
<dbReference type="Gene3D" id="1.20.5.1160">
    <property type="entry name" value="Vasodilator-stimulated phosphoprotein"/>
    <property type="match status" value="1"/>
</dbReference>
<keyword evidence="1 2" id="KW-0175">Coiled coil</keyword>
<dbReference type="Pfam" id="PF00533">
    <property type="entry name" value="BRCT"/>
    <property type="match status" value="1"/>
</dbReference>
<evidence type="ECO:0000256" key="1">
    <source>
        <dbReference type="ARBA" id="ARBA00023054"/>
    </source>
</evidence>
<evidence type="ECO:0000259" key="4">
    <source>
        <dbReference type="Pfam" id="PF00533"/>
    </source>
</evidence>
<keyword evidence="7" id="KW-1185">Reference proteome</keyword>
<dbReference type="GeneID" id="103508718"/>
<feature type="region of interest" description="Disordered" evidence="3">
    <location>
        <begin position="677"/>
        <end position="696"/>
    </location>
</feature>
<evidence type="ECO:0000256" key="2">
    <source>
        <dbReference type="SAM" id="Coils"/>
    </source>
</evidence>
<evidence type="ECO:0000313" key="7">
    <source>
        <dbReference type="Proteomes" id="UP000079169"/>
    </source>
</evidence>
<evidence type="ECO:0000259" key="6">
    <source>
        <dbReference type="Pfam" id="PF12738"/>
    </source>
</evidence>
<sequence length="1349" mass="155636">MSSVSKTTRSYKYTSGGSGGNADVSIEYSADLSALSRLEDKIRLLQEDLESERELRQRIEEFDIISFFQSTHIKHIEKLEVTILELNVRIEEINRTVIDITSHKTRLSQIEREKADLSVQVIGLQERLEEAEGGDRGGNTCDLYKEDLERQLVKANGDALSWKSKYETEVNAHIEEVEELSGKYTQRLQEQEEHIETLVVKVNNLEKQKSRLQSEVEVLIIDLEKANNTARELQKRVEHLERVNIELKSRLDETLALYEQAQRDLRNRTAEVQRLTHELEKTREQKDALARENKKLSDDLHDARNTIAELTRRLHELEIELRRLENEREELSAAYKEAEAGRKAEEQRAQRLAAEYAQFRHEAEKRLAEKDEEIEAIRIPPLKQRGSRHAVGDKNRNMGVYVECLWDKIRLLQEDLESERELRQRIEREKADLSVQVIGLQERLEEAEGGAESQPSFNMSSVSKTTRSYKYTSGGSGGNADVSIEYSADLSALSRLEVETTRAGVIQLGNYLERQLVKANGDALSWKSKYETEVNAHIEESTHIKHIEKLEVTILELNVRIEEINRTVIDITSHKTRLSQENLELTKEVQDLKVNLENSTYLKSQLAGQLEDARRRLEDDERRRSLLESQLHQVEVELESVRVQLEEEAEARLDLERFLFVPITITYTTHILHRMPERGVPASPTSPTDHGTPKTEETCAYVETSFSKDVHLESEETAALLRKKHQEVINDYQEQLDSVAKSKSSFPQGTFQCMASYLPQTSTKYYTLKEHWNRPVTKFYSDNYGYAVNFYQPMIDYLDDKSENKELPHLPYVNERGLEKYRPSNAIKHYTTQDLDNFALEAEFKAKENLKYQIQDFKPVRRGELLVIQAEVNSSRLRKHLKEAETSKEVIEKKISNRYDVVNCCRNQQGGYREEVEGSKNRGDPVSRSSKPGIVCTGINAKDIKSLYSYITELGHFIIEPRVSSRTTHVVVEGPKRTLNLLKGIVRGCWVVKVDWRCRMERQTFGSLYAFDLLSKFGSIFVSKSSKPPRVTLHNIEGDFVTHIIFYEGALSTVEKARKFGIPLVSVAWTLVVCVVKVQSLSAELEELRANYDNALRGKRAAEQAYEDAQARINELQTININLSASRAKLEQELAQFSSDYDEVTKELRITEERYQKVTIDLKHTVETLHEEQERIVKIEAIKKSLEIEVKNLSIRLEEVEANAIVGGKRIISKLEARLRDLELELDEEKRRHAETIKILRKKERQVKEIMVQVEEDQTQIQALSDSLDKVNQKVNIYKRQLQEQEGLSSQSVTRVRRFQRELEAAEDRADSAESNLSLIRAKHRTFVTTSSVPGSQVYMVQETRTHEI</sequence>
<dbReference type="KEGG" id="dci:103508718"/>
<feature type="domain" description="BRCT" evidence="4">
    <location>
        <begin position="934"/>
        <end position="996"/>
    </location>
</feature>
<evidence type="ECO:0000256" key="3">
    <source>
        <dbReference type="SAM" id="MobiDB-lite"/>
    </source>
</evidence>
<dbReference type="CDD" id="cd17736">
    <property type="entry name" value="BRCT_microcephalin_rpt2"/>
    <property type="match status" value="1"/>
</dbReference>
<dbReference type="SUPFAM" id="SSF90257">
    <property type="entry name" value="Myosin rod fragments"/>
    <property type="match status" value="2"/>
</dbReference>